<organism evidence="1 2">
    <name type="scientific">Trifolium medium</name>
    <dbReference type="NCBI Taxonomy" id="97028"/>
    <lineage>
        <taxon>Eukaryota</taxon>
        <taxon>Viridiplantae</taxon>
        <taxon>Streptophyta</taxon>
        <taxon>Embryophyta</taxon>
        <taxon>Tracheophyta</taxon>
        <taxon>Spermatophyta</taxon>
        <taxon>Magnoliopsida</taxon>
        <taxon>eudicotyledons</taxon>
        <taxon>Gunneridae</taxon>
        <taxon>Pentapetalae</taxon>
        <taxon>rosids</taxon>
        <taxon>fabids</taxon>
        <taxon>Fabales</taxon>
        <taxon>Fabaceae</taxon>
        <taxon>Papilionoideae</taxon>
        <taxon>50 kb inversion clade</taxon>
        <taxon>NPAAA clade</taxon>
        <taxon>Hologalegina</taxon>
        <taxon>IRL clade</taxon>
        <taxon>Trifolieae</taxon>
        <taxon>Trifolium</taxon>
    </lineage>
</organism>
<dbReference type="EMBL" id="LXQA010213426">
    <property type="protein sequence ID" value="MCI34416.1"/>
    <property type="molecule type" value="Genomic_DNA"/>
</dbReference>
<comment type="caution">
    <text evidence="1">The sequence shown here is derived from an EMBL/GenBank/DDBJ whole genome shotgun (WGS) entry which is preliminary data.</text>
</comment>
<evidence type="ECO:0000313" key="2">
    <source>
        <dbReference type="Proteomes" id="UP000265520"/>
    </source>
</evidence>
<name>A0A392RF02_9FABA</name>
<reference evidence="1 2" key="1">
    <citation type="journal article" date="2018" name="Front. Plant Sci.">
        <title>Red Clover (Trifolium pratense) and Zigzag Clover (T. medium) - A Picture of Genomic Similarities and Differences.</title>
        <authorList>
            <person name="Dluhosova J."/>
            <person name="Istvanek J."/>
            <person name="Nedelnik J."/>
            <person name="Repkova J."/>
        </authorList>
    </citation>
    <scope>NUCLEOTIDE SEQUENCE [LARGE SCALE GENOMIC DNA]</scope>
    <source>
        <strain evidence="2">cv. 10/8</strain>
        <tissue evidence="1">Leaf</tissue>
    </source>
</reference>
<proteinExistence type="predicted"/>
<sequence>MSHCGWVRWIPGYLRPIDLWMSQSEETMGSQIRVGRNEGFVYEEEDSQIPLLRGGMRVSNENRREKRLRVWYSVVRRCEVRASVFIEYSG</sequence>
<accession>A0A392RF02</accession>
<dbReference type="Proteomes" id="UP000265520">
    <property type="component" value="Unassembled WGS sequence"/>
</dbReference>
<dbReference type="AlphaFoldDB" id="A0A392RF02"/>
<evidence type="ECO:0000313" key="1">
    <source>
        <dbReference type="EMBL" id="MCI34416.1"/>
    </source>
</evidence>
<protein>
    <submittedName>
        <fullName evidence="1">Uncharacterized protein</fullName>
    </submittedName>
</protein>
<keyword evidence="2" id="KW-1185">Reference proteome</keyword>